<feature type="domain" description="PHD-type" evidence="6">
    <location>
        <begin position="22"/>
        <end position="79"/>
    </location>
</feature>
<dbReference type="CDD" id="cd15551">
    <property type="entry name" value="PHD_PYGO"/>
    <property type="match status" value="1"/>
</dbReference>
<keyword evidence="3" id="KW-0862">Zinc</keyword>
<name>A0A1X7SM11_AMPQE</name>
<feature type="region of interest" description="Disordered" evidence="5">
    <location>
        <begin position="117"/>
        <end position="157"/>
    </location>
</feature>
<protein>
    <recommendedName>
        <fullName evidence="6">PHD-type domain-containing protein</fullName>
    </recommendedName>
</protein>
<dbReference type="Pfam" id="PF00628">
    <property type="entry name" value="PHD"/>
    <property type="match status" value="1"/>
</dbReference>
<evidence type="ECO:0000256" key="2">
    <source>
        <dbReference type="ARBA" id="ARBA00022771"/>
    </source>
</evidence>
<dbReference type="Gene3D" id="3.30.40.10">
    <property type="entry name" value="Zinc/RING finger domain, C3HC4 (zinc finger)"/>
    <property type="match status" value="1"/>
</dbReference>
<evidence type="ECO:0000259" key="6">
    <source>
        <dbReference type="PROSITE" id="PS50016"/>
    </source>
</evidence>
<evidence type="ECO:0000256" key="4">
    <source>
        <dbReference type="PROSITE-ProRule" id="PRU00146"/>
    </source>
</evidence>
<keyword evidence="1" id="KW-0479">Metal-binding</keyword>
<keyword evidence="2 4" id="KW-0863">Zinc-finger</keyword>
<dbReference type="InterPro" id="IPR019787">
    <property type="entry name" value="Znf_PHD-finger"/>
</dbReference>
<dbReference type="InterPro" id="IPR011011">
    <property type="entry name" value="Znf_FYVE_PHD"/>
</dbReference>
<evidence type="ECO:0000256" key="5">
    <source>
        <dbReference type="SAM" id="MobiDB-lite"/>
    </source>
</evidence>
<evidence type="ECO:0000313" key="7">
    <source>
        <dbReference type="EnsemblMetazoa" id="Aqu2.1.03126_001"/>
    </source>
</evidence>
<accession>A0A1X7SM11</accession>
<reference evidence="7" key="1">
    <citation type="submission" date="2017-05" db="UniProtKB">
        <authorList>
            <consortium name="EnsemblMetazoa"/>
        </authorList>
    </citation>
    <scope>IDENTIFICATION</scope>
</reference>
<dbReference type="PROSITE" id="PS50016">
    <property type="entry name" value="ZF_PHD_2"/>
    <property type="match status" value="1"/>
</dbReference>
<dbReference type="GO" id="GO:0008270">
    <property type="term" value="F:zinc ion binding"/>
    <property type="evidence" value="ECO:0007669"/>
    <property type="project" value="UniProtKB-KW"/>
</dbReference>
<dbReference type="InterPro" id="IPR013083">
    <property type="entry name" value="Znf_RING/FYVE/PHD"/>
</dbReference>
<evidence type="ECO:0000256" key="1">
    <source>
        <dbReference type="ARBA" id="ARBA00022723"/>
    </source>
</evidence>
<feature type="compositionally biased region" description="Low complexity" evidence="5">
    <location>
        <begin position="124"/>
        <end position="154"/>
    </location>
</feature>
<dbReference type="EnsemblMetazoa" id="Aqu2.1.03126_001">
    <property type="protein sequence ID" value="Aqu2.1.03126_001"/>
    <property type="gene ID" value="Aqu2.1.03126"/>
</dbReference>
<dbReference type="OrthoDB" id="7477315at2759"/>
<dbReference type="eggNOG" id="ENOG502TF94">
    <property type="taxonomic scope" value="Eukaryota"/>
</dbReference>
<dbReference type="InParanoid" id="A0A1X7SM11"/>
<dbReference type="SUPFAM" id="SSF57903">
    <property type="entry name" value="FYVE/PHD zinc finger"/>
    <property type="match status" value="1"/>
</dbReference>
<evidence type="ECO:0000256" key="3">
    <source>
        <dbReference type="ARBA" id="ARBA00022833"/>
    </source>
</evidence>
<sequence>MPANKSGSNKSDSSSKGNKKVSFQCPICEDAIYDDSQDSIFCNGPCNTWIHRGCAGLTRPAFTKTKSSGHFHCPSCRLNYQSGEIASLKKSLADLESRLLSAISALESKTVSLTEEVATLSQDQSPPAAPNSSRPSNQSPLSNSPTSPNSSPTRDSLSSQFSVVVSGIAECPRGTSHLNRLDSDINNVASVFDRLQCRVSVNVIRDCRRLGRYSPQKDRPRPLLVTLNSTKDVASILSRRGSTPSPYIIKPFLSIKERKAEALLLSERWKLIQSNTPRQAIRLGKSCLYVNGEVYAKVTASGLTYVSTDEENLESDSGERTISDGSDNAVESSSGGGSTSLT</sequence>
<organism evidence="7">
    <name type="scientific">Amphimedon queenslandica</name>
    <name type="common">Sponge</name>
    <dbReference type="NCBI Taxonomy" id="400682"/>
    <lineage>
        <taxon>Eukaryota</taxon>
        <taxon>Metazoa</taxon>
        <taxon>Porifera</taxon>
        <taxon>Demospongiae</taxon>
        <taxon>Heteroscleromorpha</taxon>
        <taxon>Haplosclerida</taxon>
        <taxon>Niphatidae</taxon>
        <taxon>Amphimedon</taxon>
    </lineage>
</organism>
<feature type="region of interest" description="Disordered" evidence="5">
    <location>
        <begin position="309"/>
        <end position="342"/>
    </location>
</feature>
<proteinExistence type="predicted"/>
<dbReference type="AlphaFoldDB" id="A0A1X7SM11"/>